<dbReference type="InterPro" id="IPR027417">
    <property type="entry name" value="P-loop_NTPase"/>
</dbReference>
<accession>A0ABU6X3N2</accession>
<dbReference type="EMBL" id="JASCZI010211471">
    <property type="protein sequence ID" value="MED6192396.1"/>
    <property type="molecule type" value="Genomic_DNA"/>
</dbReference>
<dbReference type="Pfam" id="PF01582">
    <property type="entry name" value="TIR"/>
    <property type="match status" value="1"/>
</dbReference>
<dbReference type="SUPFAM" id="SSF52540">
    <property type="entry name" value="P-loop containing nucleoside triphosphate hydrolases"/>
    <property type="match status" value="1"/>
</dbReference>
<dbReference type="Proteomes" id="UP001341840">
    <property type="component" value="Unassembled WGS sequence"/>
</dbReference>
<dbReference type="SMART" id="SM00255">
    <property type="entry name" value="TIR"/>
    <property type="match status" value="1"/>
</dbReference>
<name>A0ABU6X3N2_9FABA</name>
<dbReference type="InterPro" id="IPR000157">
    <property type="entry name" value="TIR_dom"/>
</dbReference>
<organism evidence="3 4">
    <name type="scientific">Stylosanthes scabra</name>
    <dbReference type="NCBI Taxonomy" id="79078"/>
    <lineage>
        <taxon>Eukaryota</taxon>
        <taxon>Viridiplantae</taxon>
        <taxon>Streptophyta</taxon>
        <taxon>Embryophyta</taxon>
        <taxon>Tracheophyta</taxon>
        <taxon>Spermatophyta</taxon>
        <taxon>Magnoliopsida</taxon>
        <taxon>eudicotyledons</taxon>
        <taxon>Gunneridae</taxon>
        <taxon>Pentapetalae</taxon>
        <taxon>rosids</taxon>
        <taxon>fabids</taxon>
        <taxon>Fabales</taxon>
        <taxon>Fabaceae</taxon>
        <taxon>Papilionoideae</taxon>
        <taxon>50 kb inversion clade</taxon>
        <taxon>dalbergioids sensu lato</taxon>
        <taxon>Dalbergieae</taxon>
        <taxon>Pterocarpus clade</taxon>
        <taxon>Stylosanthes</taxon>
    </lineage>
</organism>
<protein>
    <recommendedName>
        <fullName evidence="2">TIR domain-containing protein</fullName>
    </recommendedName>
</protein>
<feature type="compositionally biased region" description="Polar residues" evidence="1">
    <location>
        <begin position="451"/>
        <end position="462"/>
    </location>
</feature>
<feature type="region of interest" description="Disordered" evidence="1">
    <location>
        <begin position="440"/>
        <end position="462"/>
    </location>
</feature>
<dbReference type="InterPro" id="IPR002182">
    <property type="entry name" value="NB-ARC"/>
</dbReference>
<dbReference type="InterPro" id="IPR044974">
    <property type="entry name" value="Disease_R_plants"/>
</dbReference>
<evidence type="ECO:0000259" key="2">
    <source>
        <dbReference type="PROSITE" id="PS50104"/>
    </source>
</evidence>
<keyword evidence="4" id="KW-1185">Reference proteome</keyword>
<sequence>MAMYEHDQQFKDKAPIWRAALRDAANLSGLHFKGDEFEYEFIERVTKQVLAIIKEDTLPALADYPVRAESREQASFDSFSSFSSLSRQYQHHVFLNFRGFDTRYRFTGTLFKALRDKKIHTFMDDVGLHRGNDISRTLVEAIKGSRIAIIVLSENYADSTYCLDELVKILECHESDGQIVFPVFYAVDHNVVRFQRGSYGVAMARHEEKFKDHPSKVQKWKWALHQVANFTGFVFEGNKYEHEFIGKIVEVVSREIKRVSLLADYPIGLESQVSQVKSLLFSDGYDGVHMVGIHGNAGSGKTTIAHAVFHLIANGFGSMCFLENVRENSYKHGLVHLQNILLANIFERKNLKSTSVEHGISTIKHWLQQKKILLILDDVDKLEQLQALTGKNDWFGSGTRVIVTTRNKNLLVWHGIEKIYEMENSYPVNTLEMESNIATSDGKENRDQLSEENTFGEQVNSF</sequence>
<dbReference type="Pfam" id="PF00931">
    <property type="entry name" value="NB-ARC"/>
    <property type="match status" value="1"/>
</dbReference>
<dbReference type="PANTHER" id="PTHR11017">
    <property type="entry name" value="LEUCINE-RICH REPEAT-CONTAINING PROTEIN"/>
    <property type="match status" value="1"/>
</dbReference>
<dbReference type="SUPFAM" id="SSF52200">
    <property type="entry name" value="Toll/Interleukin receptor TIR domain"/>
    <property type="match status" value="1"/>
</dbReference>
<proteinExistence type="predicted"/>
<dbReference type="PRINTS" id="PR00364">
    <property type="entry name" value="DISEASERSIST"/>
</dbReference>
<feature type="domain" description="TIR" evidence="2">
    <location>
        <begin position="89"/>
        <end position="256"/>
    </location>
</feature>
<dbReference type="PROSITE" id="PS50104">
    <property type="entry name" value="TIR"/>
    <property type="match status" value="1"/>
</dbReference>
<gene>
    <name evidence="3" type="ORF">PIB30_009759</name>
</gene>
<evidence type="ECO:0000313" key="3">
    <source>
        <dbReference type="EMBL" id="MED6192396.1"/>
    </source>
</evidence>
<evidence type="ECO:0000256" key="1">
    <source>
        <dbReference type="SAM" id="MobiDB-lite"/>
    </source>
</evidence>
<dbReference type="Gene3D" id="3.40.50.10140">
    <property type="entry name" value="Toll/interleukin-1 receptor homology (TIR) domain"/>
    <property type="match status" value="2"/>
</dbReference>
<comment type="caution">
    <text evidence="3">The sequence shown here is derived from an EMBL/GenBank/DDBJ whole genome shotgun (WGS) entry which is preliminary data.</text>
</comment>
<dbReference type="PANTHER" id="PTHR11017:SF570">
    <property type="entry name" value="DISEASE RESISTANCE PROTEIN (TIR-NBS CLASS)-RELATED"/>
    <property type="match status" value="1"/>
</dbReference>
<evidence type="ECO:0000313" key="4">
    <source>
        <dbReference type="Proteomes" id="UP001341840"/>
    </source>
</evidence>
<reference evidence="3 4" key="1">
    <citation type="journal article" date="2023" name="Plants (Basel)">
        <title>Bridging the Gap: Combining Genomics and Transcriptomics Approaches to Understand Stylosanthes scabra, an Orphan Legume from the Brazilian Caatinga.</title>
        <authorList>
            <person name="Ferreira-Neto J.R.C."/>
            <person name="da Silva M.D."/>
            <person name="Binneck E."/>
            <person name="de Melo N.F."/>
            <person name="da Silva R.H."/>
            <person name="de Melo A.L.T.M."/>
            <person name="Pandolfi V."/>
            <person name="Bustamante F.O."/>
            <person name="Brasileiro-Vidal A.C."/>
            <person name="Benko-Iseppon A.M."/>
        </authorList>
    </citation>
    <scope>NUCLEOTIDE SEQUENCE [LARGE SCALE GENOMIC DNA]</scope>
    <source>
        <tissue evidence="3">Leaves</tissue>
    </source>
</reference>
<dbReference type="Gene3D" id="3.40.50.300">
    <property type="entry name" value="P-loop containing nucleotide triphosphate hydrolases"/>
    <property type="match status" value="1"/>
</dbReference>
<dbReference type="InterPro" id="IPR035897">
    <property type="entry name" value="Toll_tir_struct_dom_sf"/>
</dbReference>